<dbReference type="Proteomes" id="UP000787156">
    <property type="component" value="Unassembled WGS sequence"/>
</dbReference>
<dbReference type="AlphaFoldDB" id="A0A9D2ZZZ3"/>
<evidence type="ECO:0000313" key="3">
    <source>
        <dbReference type="Proteomes" id="UP000787156"/>
    </source>
</evidence>
<accession>A0A9D2ZZZ3</accession>
<name>A0A9D2ZZZ3_ACILW</name>
<evidence type="ECO:0000256" key="1">
    <source>
        <dbReference type="SAM" id="SignalP"/>
    </source>
</evidence>
<reference evidence="2" key="1">
    <citation type="journal article" date="2021" name="PeerJ">
        <title>Extensive microbial diversity within the chicken gut microbiome revealed by metagenomics and culture.</title>
        <authorList>
            <person name="Gilroy R."/>
            <person name="Ravi A."/>
            <person name="Getino M."/>
            <person name="Pursley I."/>
            <person name="Horton D.L."/>
            <person name="Alikhan N.F."/>
            <person name="Baker D."/>
            <person name="Gharbi K."/>
            <person name="Hall N."/>
            <person name="Watson M."/>
            <person name="Adriaenssens E.M."/>
            <person name="Foster-Nyarko E."/>
            <person name="Jarju S."/>
            <person name="Secka A."/>
            <person name="Antonio M."/>
            <person name="Oren A."/>
            <person name="Chaudhuri R.R."/>
            <person name="La Ragione R."/>
            <person name="Hildebrand F."/>
            <person name="Pallen M.J."/>
        </authorList>
    </citation>
    <scope>NUCLEOTIDE SEQUENCE</scope>
    <source>
        <strain evidence="2">CHK135-1449</strain>
    </source>
</reference>
<comment type="caution">
    <text evidence="2">The sequence shown here is derived from an EMBL/GenBank/DDBJ whole genome shotgun (WGS) entry which is preliminary data.</text>
</comment>
<reference evidence="2" key="2">
    <citation type="submission" date="2021-09" db="EMBL/GenBank/DDBJ databases">
        <authorList>
            <person name="Gilroy R."/>
        </authorList>
    </citation>
    <scope>NUCLEOTIDE SEQUENCE</scope>
    <source>
        <strain evidence="2">CHK135-1449</strain>
    </source>
</reference>
<sequence>MKKYSTVLLLTLSGLIGTAAIASTPPIEATAAAEAQQVALEYAREQAKTSTSSDE</sequence>
<feature type="chain" id="PRO_5038920307" evidence="1">
    <location>
        <begin position="23"/>
        <end position="55"/>
    </location>
</feature>
<keyword evidence="1" id="KW-0732">Signal</keyword>
<protein>
    <submittedName>
        <fullName evidence="2">Uncharacterized protein</fullName>
    </submittedName>
</protein>
<evidence type="ECO:0000313" key="2">
    <source>
        <dbReference type="EMBL" id="HJF28789.1"/>
    </source>
</evidence>
<proteinExistence type="predicted"/>
<dbReference type="EMBL" id="DYWX01000119">
    <property type="protein sequence ID" value="HJF28789.1"/>
    <property type="molecule type" value="Genomic_DNA"/>
</dbReference>
<feature type="signal peptide" evidence="1">
    <location>
        <begin position="1"/>
        <end position="22"/>
    </location>
</feature>
<organism evidence="2 3">
    <name type="scientific">Acinetobacter lwoffii</name>
    <dbReference type="NCBI Taxonomy" id="28090"/>
    <lineage>
        <taxon>Bacteria</taxon>
        <taxon>Pseudomonadati</taxon>
        <taxon>Pseudomonadota</taxon>
        <taxon>Gammaproteobacteria</taxon>
        <taxon>Moraxellales</taxon>
        <taxon>Moraxellaceae</taxon>
        <taxon>Acinetobacter</taxon>
    </lineage>
</organism>
<gene>
    <name evidence="2" type="ORF">K8V79_11250</name>
</gene>